<organism evidence="2 3">
    <name type="scientific">Glutamicibacter bergerei</name>
    <dbReference type="NCBI Taxonomy" id="256702"/>
    <lineage>
        <taxon>Bacteria</taxon>
        <taxon>Bacillati</taxon>
        <taxon>Actinomycetota</taxon>
        <taxon>Actinomycetes</taxon>
        <taxon>Micrococcales</taxon>
        <taxon>Micrococcaceae</taxon>
        <taxon>Glutamicibacter</taxon>
    </lineage>
</organism>
<evidence type="ECO:0000256" key="1">
    <source>
        <dbReference type="SAM" id="Phobius"/>
    </source>
</evidence>
<evidence type="ECO:0000313" key="2">
    <source>
        <dbReference type="EMBL" id="MFC4718083.1"/>
    </source>
</evidence>
<feature type="transmembrane region" description="Helical" evidence="1">
    <location>
        <begin position="145"/>
        <end position="169"/>
    </location>
</feature>
<feature type="transmembrane region" description="Helical" evidence="1">
    <location>
        <begin position="176"/>
        <end position="200"/>
    </location>
</feature>
<keyword evidence="1" id="KW-0812">Transmembrane</keyword>
<comment type="caution">
    <text evidence="2">The sequence shown here is derived from an EMBL/GenBank/DDBJ whole genome shotgun (WGS) entry which is preliminary data.</text>
</comment>
<reference evidence="3" key="1">
    <citation type="journal article" date="2019" name="Int. J. Syst. Evol. Microbiol.">
        <title>The Global Catalogue of Microorganisms (GCM) 10K type strain sequencing project: providing services to taxonomists for standard genome sequencing and annotation.</title>
        <authorList>
            <consortium name="The Broad Institute Genomics Platform"/>
            <consortium name="The Broad Institute Genome Sequencing Center for Infectious Disease"/>
            <person name="Wu L."/>
            <person name="Ma J."/>
        </authorList>
    </citation>
    <scope>NUCLEOTIDE SEQUENCE [LARGE SCALE GENOMIC DNA]</scope>
    <source>
        <strain evidence="3">CGMCC 1.12849</strain>
    </source>
</reference>
<dbReference type="EMBL" id="JBHSHE010000092">
    <property type="protein sequence ID" value="MFC4718083.1"/>
    <property type="molecule type" value="Genomic_DNA"/>
</dbReference>
<name>A0ABV9MTW4_9MICC</name>
<accession>A0ABV9MTW4</accession>
<dbReference type="Pfam" id="PF12730">
    <property type="entry name" value="ABC2_membrane_4"/>
    <property type="match status" value="1"/>
</dbReference>
<feature type="transmembrane region" description="Helical" evidence="1">
    <location>
        <begin position="104"/>
        <end position="125"/>
    </location>
</feature>
<dbReference type="RefSeq" id="WP_096254116.1">
    <property type="nucleotide sequence ID" value="NZ_BAAAVQ010000126.1"/>
</dbReference>
<keyword evidence="1" id="KW-0472">Membrane</keyword>
<evidence type="ECO:0000313" key="3">
    <source>
        <dbReference type="Proteomes" id="UP001595884"/>
    </source>
</evidence>
<sequence length="250" mass="26202">MSMLNTLRSELTKALTLRSIQATLLAAVLVPPLLAFFSGLAFDPTRTAAGGFPLESHGFETAGFGQPIIILFAALVVGTEYLDAQVRTTLTATPSRTRIIGAKILVTALLSSLAAALSTTGAVLLKHAALGDHGLNLDQFTTSMAWNLLGVIINYTLLGLIAASATLIMRNYIATIVLLVPMVLGLTISLVGAIPVLKFLPDLAGIQLLTAYPGVGLLEPIPGAFVMTAWALGLGTIGWRLFHARDVGTN</sequence>
<dbReference type="Proteomes" id="UP001595884">
    <property type="component" value="Unassembled WGS sequence"/>
</dbReference>
<gene>
    <name evidence="2" type="ORF">ACFO7V_18340</name>
</gene>
<feature type="transmembrane region" description="Helical" evidence="1">
    <location>
        <begin position="20"/>
        <end position="42"/>
    </location>
</feature>
<proteinExistence type="predicted"/>
<feature type="transmembrane region" description="Helical" evidence="1">
    <location>
        <begin position="62"/>
        <end position="83"/>
    </location>
</feature>
<keyword evidence="1" id="KW-1133">Transmembrane helix</keyword>
<feature type="transmembrane region" description="Helical" evidence="1">
    <location>
        <begin position="220"/>
        <end position="242"/>
    </location>
</feature>
<keyword evidence="3" id="KW-1185">Reference proteome</keyword>
<protein>
    <submittedName>
        <fullName evidence="2">ABC transporter permease</fullName>
    </submittedName>
</protein>